<proteinExistence type="predicted"/>
<comment type="caution">
    <text evidence="1">The sequence shown here is derived from an EMBL/GenBank/DDBJ whole genome shotgun (WGS) entry which is preliminary data.</text>
</comment>
<accession>A0A0F9FA20</accession>
<name>A0A0F9FA20_9ZZZZ</name>
<dbReference type="AlphaFoldDB" id="A0A0F9FA20"/>
<protein>
    <submittedName>
        <fullName evidence="1">Uncharacterized protein</fullName>
    </submittedName>
</protein>
<gene>
    <name evidence="1" type="ORF">LCGC14_1977010</name>
</gene>
<reference evidence="1" key="1">
    <citation type="journal article" date="2015" name="Nature">
        <title>Complex archaea that bridge the gap between prokaryotes and eukaryotes.</title>
        <authorList>
            <person name="Spang A."/>
            <person name="Saw J.H."/>
            <person name="Jorgensen S.L."/>
            <person name="Zaremba-Niedzwiedzka K."/>
            <person name="Martijn J."/>
            <person name="Lind A.E."/>
            <person name="van Eijk R."/>
            <person name="Schleper C."/>
            <person name="Guy L."/>
            <person name="Ettema T.J."/>
        </authorList>
    </citation>
    <scope>NUCLEOTIDE SEQUENCE</scope>
</reference>
<evidence type="ECO:0000313" key="1">
    <source>
        <dbReference type="EMBL" id="KKL83214.1"/>
    </source>
</evidence>
<sequence>MKNILRIARAILEANAVEKIGEGNSRWFFSVQGEGLEVRQERQGLDFVCVCPHCSVMSVHNPFCSRKMALIVWLM</sequence>
<feature type="non-terminal residue" evidence="1">
    <location>
        <position position="75"/>
    </location>
</feature>
<dbReference type="EMBL" id="LAZR01022047">
    <property type="protein sequence ID" value="KKL83214.1"/>
    <property type="molecule type" value="Genomic_DNA"/>
</dbReference>
<organism evidence="1">
    <name type="scientific">marine sediment metagenome</name>
    <dbReference type="NCBI Taxonomy" id="412755"/>
    <lineage>
        <taxon>unclassified sequences</taxon>
        <taxon>metagenomes</taxon>
        <taxon>ecological metagenomes</taxon>
    </lineage>
</organism>